<proteinExistence type="predicted"/>
<dbReference type="EMBL" id="CAJVQA010032625">
    <property type="protein sequence ID" value="CAG8803405.1"/>
    <property type="molecule type" value="Genomic_DNA"/>
</dbReference>
<gene>
    <name evidence="1" type="ORF">CPELLU_LOCUS17895</name>
</gene>
<organism evidence="1 2">
    <name type="scientific">Cetraspora pellucida</name>
    <dbReference type="NCBI Taxonomy" id="1433469"/>
    <lineage>
        <taxon>Eukaryota</taxon>
        <taxon>Fungi</taxon>
        <taxon>Fungi incertae sedis</taxon>
        <taxon>Mucoromycota</taxon>
        <taxon>Glomeromycotina</taxon>
        <taxon>Glomeromycetes</taxon>
        <taxon>Diversisporales</taxon>
        <taxon>Gigasporaceae</taxon>
        <taxon>Cetraspora</taxon>
    </lineage>
</organism>
<dbReference type="AlphaFoldDB" id="A0A9N9JYE2"/>
<keyword evidence="2" id="KW-1185">Reference proteome</keyword>
<comment type="caution">
    <text evidence="1">The sequence shown here is derived from an EMBL/GenBank/DDBJ whole genome shotgun (WGS) entry which is preliminary data.</text>
</comment>
<evidence type="ECO:0000313" key="2">
    <source>
        <dbReference type="Proteomes" id="UP000789759"/>
    </source>
</evidence>
<accession>A0A9N9JYE2</accession>
<sequence length="101" mass="11554">MPKTNKKKTIQQIGYINIKDTKNIWTYCNKDNTLGGIGVFIANNDPKNLSERLPEEYETKNQAKVGVNNNEQEQATKLAYQGSKKEDRIKNKLAAIKLRNE</sequence>
<name>A0A9N9JYE2_9GLOM</name>
<dbReference type="Proteomes" id="UP000789759">
    <property type="component" value="Unassembled WGS sequence"/>
</dbReference>
<protein>
    <submittedName>
        <fullName evidence="1">778_t:CDS:1</fullName>
    </submittedName>
</protein>
<evidence type="ECO:0000313" key="1">
    <source>
        <dbReference type="EMBL" id="CAG8803405.1"/>
    </source>
</evidence>
<feature type="non-terminal residue" evidence="1">
    <location>
        <position position="1"/>
    </location>
</feature>
<reference evidence="1" key="1">
    <citation type="submission" date="2021-06" db="EMBL/GenBank/DDBJ databases">
        <authorList>
            <person name="Kallberg Y."/>
            <person name="Tangrot J."/>
            <person name="Rosling A."/>
        </authorList>
    </citation>
    <scope>NUCLEOTIDE SEQUENCE</scope>
    <source>
        <strain evidence="1">FL966</strain>
    </source>
</reference>